<dbReference type="GO" id="GO:0006508">
    <property type="term" value="P:proteolysis"/>
    <property type="evidence" value="ECO:0007669"/>
    <property type="project" value="UniProtKB-KW"/>
</dbReference>
<dbReference type="GO" id="GO:0009002">
    <property type="term" value="F:serine-type D-Ala-D-Ala carboxypeptidase activity"/>
    <property type="evidence" value="ECO:0007669"/>
    <property type="project" value="UniProtKB-EC"/>
</dbReference>
<evidence type="ECO:0000256" key="9">
    <source>
        <dbReference type="ARBA" id="ARBA00022984"/>
    </source>
</evidence>
<dbReference type="SUPFAM" id="SSF56601">
    <property type="entry name" value="beta-lactamase/transpeptidase-like"/>
    <property type="match status" value="1"/>
</dbReference>
<dbReference type="Pfam" id="PF00905">
    <property type="entry name" value="Transpeptidase"/>
    <property type="match status" value="1"/>
</dbReference>
<evidence type="ECO:0000259" key="15">
    <source>
        <dbReference type="Pfam" id="PF00905"/>
    </source>
</evidence>
<dbReference type="PANTHER" id="PTHR32282:SF33">
    <property type="entry name" value="PEPTIDOGLYCAN GLYCOSYLTRANSFERASE"/>
    <property type="match status" value="1"/>
</dbReference>
<comment type="similarity">
    <text evidence="2">In the N-terminal section; belongs to the glycosyltransferase 51 family.</text>
</comment>
<evidence type="ECO:0000256" key="11">
    <source>
        <dbReference type="ARBA" id="ARBA00023316"/>
    </source>
</evidence>
<keyword evidence="10" id="KW-0511">Multifunctional enzyme</keyword>
<dbReference type="InterPro" id="IPR050396">
    <property type="entry name" value="Glycosyltr_51/Transpeptidase"/>
</dbReference>
<dbReference type="GO" id="GO:0008658">
    <property type="term" value="F:penicillin binding"/>
    <property type="evidence" value="ECO:0007669"/>
    <property type="project" value="InterPro"/>
</dbReference>
<dbReference type="Gene3D" id="3.40.710.10">
    <property type="entry name" value="DD-peptidase/beta-lactamase superfamily"/>
    <property type="match status" value="1"/>
</dbReference>
<evidence type="ECO:0000256" key="5">
    <source>
        <dbReference type="ARBA" id="ARBA00022676"/>
    </source>
</evidence>
<keyword evidence="9" id="KW-0573">Peptidoglycan synthesis</keyword>
<dbReference type="STRING" id="1052260.SAMN05660199_00308"/>
<dbReference type="EMBL" id="FNIR01000001">
    <property type="protein sequence ID" value="SDN57273.1"/>
    <property type="molecule type" value="Genomic_DNA"/>
</dbReference>
<keyword evidence="3 17" id="KW-0121">Carboxypeptidase</keyword>
<dbReference type="GO" id="GO:0008360">
    <property type="term" value="P:regulation of cell shape"/>
    <property type="evidence" value="ECO:0007669"/>
    <property type="project" value="UniProtKB-KW"/>
</dbReference>
<proteinExistence type="inferred from homology"/>
<evidence type="ECO:0000256" key="10">
    <source>
        <dbReference type="ARBA" id="ARBA00023268"/>
    </source>
</evidence>
<dbReference type="SUPFAM" id="SSF53955">
    <property type="entry name" value="Lysozyme-like"/>
    <property type="match status" value="1"/>
</dbReference>
<dbReference type="GO" id="GO:0008955">
    <property type="term" value="F:peptidoglycan glycosyltransferase activity"/>
    <property type="evidence" value="ECO:0007669"/>
    <property type="project" value="UniProtKB-EC"/>
</dbReference>
<feature type="domain" description="Penicillin-binding protein transpeptidase" evidence="15">
    <location>
        <begin position="357"/>
        <end position="654"/>
    </location>
</feature>
<comment type="catalytic activity">
    <reaction evidence="13">
        <text>[GlcNAc-(1-&gt;4)-Mur2Ac(oyl-L-Ala-gamma-D-Glu-L-Lys-D-Ala-D-Ala)](n)-di-trans,octa-cis-undecaprenyl diphosphate + beta-D-GlcNAc-(1-&gt;4)-Mur2Ac(oyl-L-Ala-gamma-D-Glu-L-Lys-D-Ala-D-Ala)-di-trans,octa-cis-undecaprenyl diphosphate = [GlcNAc-(1-&gt;4)-Mur2Ac(oyl-L-Ala-gamma-D-Glu-L-Lys-D-Ala-D-Ala)](n+1)-di-trans,octa-cis-undecaprenyl diphosphate + di-trans,octa-cis-undecaprenyl diphosphate + H(+)</text>
        <dbReference type="Rhea" id="RHEA:23708"/>
        <dbReference type="Rhea" id="RHEA-COMP:9602"/>
        <dbReference type="Rhea" id="RHEA-COMP:9603"/>
        <dbReference type="ChEBI" id="CHEBI:15378"/>
        <dbReference type="ChEBI" id="CHEBI:58405"/>
        <dbReference type="ChEBI" id="CHEBI:60033"/>
        <dbReference type="ChEBI" id="CHEBI:78435"/>
        <dbReference type="EC" id="2.4.99.28"/>
    </reaction>
</comment>
<evidence type="ECO:0000256" key="3">
    <source>
        <dbReference type="ARBA" id="ARBA00022645"/>
    </source>
</evidence>
<comment type="similarity">
    <text evidence="1">In the C-terminal section; belongs to the transpeptidase family.</text>
</comment>
<accession>A0A1H0CHI5</accession>
<dbReference type="Proteomes" id="UP000199088">
    <property type="component" value="Unassembled WGS sequence"/>
</dbReference>
<keyword evidence="7" id="KW-0378">Hydrolase</keyword>
<dbReference type="InterPro" id="IPR012338">
    <property type="entry name" value="Beta-lactam/transpept-like"/>
</dbReference>
<dbReference type="AlphaFoldDB" id="A0A1H0CHI5"/>
<evidence type="ECO:0000256" key="8">
    <source>
        <dbReference type="ARBA" id="ARBA00022960"/>
    </source>
</evidence>
<name>A0A1H0CHI5_9ACTN</name>
<dbReference type="InterPro" id="IPR023346">
    <property type="entry name" value="Lysozyme-like_dom_sf"/>
</dbReference>
<comment type="catalytic activity">
    <reaction evidence="12">
        <text>Preferential cleavage: (Ac)2-L-Lys-D-Ala-|-D-Ala. Also transpeptidation of peptidyl-alanyl moieties that are N-acyl substituents of D-alanine.</text>
        <dbReference type="EC" id="3.4.16.4"/>
    </reaction>
</comment>
<dbReference type="GO" id="GO:0071555">
    <property type="term" value="P:cell wall organization"/>
    <property type="evidence" value="ECO:0007669"/>
    <property type="project" value="UniProtKB-KW"/>
</dbReference>
<evidence type="ECO:0000259" key="16">
    <source>
        <dbReference type="Pfam" id="PF00912"/>
    </source>
</evidence>
<evidence type="ECO:0000256" key="2">
    <source>
        <dbReference type="ARBA" id="ARBA00007739"/>
    </source>
</evidence>
<keyword evidence="6" id="KW-0808">Transferase</keyword>
<dbReference type="Gene3D" id="1.10.3810.10">
    <property type="entry name" value="Biosynthetic peptidoglycan transglycosylase-like"/>
    <property type="match status" value="1"/>
</dbReference>
<dbReference type="InterPro" id="IPR001264">
    <property type="entry name" value="Glyco_trans_51"/>
</dbReference>
<keyword evidence="18" id="KW-1185">Reference proteome</keyword>
<dbReference type="FunFam" id="1.10.3810.10:FF:000001">
    <property type="entry name" value="Penicillin-binding protein 1A"/>
    <property type="match status" value="1"/>
</dbReference>
<evidence type="ECO:0000256" key="12">
    <source>
        <dbReference type="ARBA" id="ARBA00034000"/>
    </source>
</evidence>
<keyword evidence="8" id="KW-0133">Cell shape</keyword>
<evidence type="ECO:0000256" key="13">
    <source>
        <dbReference type="ARBA" id="ARBA00049902"/>
    </source>
</evidence>
<evidence type="ECO:0000256" key="7">
    <source>
        <dbReference type="ARBA" id="ARBA00022801"/>
    </source>
</evidence>
<dbReference type="InterPro" id="IPR001460">
    <property type="entry name" value="PCN-bd_Tpept"/>
</dbReference>
<protein>
    <submittedName>
        <fullName evidence="17">Membrane carboxypeptidase (Penicillin-binding protein)</fullName>
    </submittedName>
</protein>
<evidence type="ECO:0000313" key="18">
    <source>
        <dbReference type="Proteomes" id="UP000199088"/>
    </source>
</evidence>
<evidence type="ECO:0000256" key="6">
    <source>
        <dbReference type="ARBA" id="ARBA00022679"/>
    </source>
</evidence>
<evidence type="ECO:0000256" key="4">
    <source>
        <dbReference type="ARBA" id="ARBA00022670"/>
    </source>
</evidence>
<evidence type="ECO:0000313" key="17">
    <source>
        <dbReference type="EMBL" id="SDN57273.1"/>
    </source>
</evidence>
<dbReference type="GO" id="GO:0009252">
    <property type="term" value="P:peptidoglycan biosynthetic process"/>
    <property type="evidence" value="ECO:0007669"/>
    <property type="project" value="UniProtKB-KW"/>
</dbReference>
<keyword evidence="5" id="KW-0328">Glycosyltransferase</keyword>
<gene>
    <name evidence="17" type="ORF">SAMN05660199_00308</name>
</gene>
<keyword evidence="14" id="KW-1133">Transmembrane helix</keyword>
<keyword evidence="14" id="KW-0812">Transmembrane</keyword>
<feature type="transmembrane region" description="Helical" evidence="14">
    <location>
        <begin position="12"/>
        <end position="34"/>
    </location>
</feature>
<reference evidence="18" key="1">
    <citation type="submission" date="2016-10" db="EMBL/GenBank/DDBJ databases">
        <authorList>
            <person name="Varghese N."/>
            <person name="Submissions S."/>
        </authorList>
    </citation>
    <scope>NUCLEOTIDE SEQUENCE [LARGE SCALE GENOMIC DNA]</scope>
    <source>
        <strain evidence="18">DSM 45843</strain>
    </source>
</reference>
<evidence type="ECO:0000256" key="14">
    <source>
        <dbReference type="SAM" id="Phobius"/>
    </source>
</evidence>
<sequence>MQPAPVRVRTWTGLVGAVVTAGVLVGAGALPWVAALDAAWRVVQDHQGPLSTTTVAEVTEQPLSGVTRVLAADGSLITDFYDRDRVPVTADQIAPVMGTALVDVEDARFYSHGGVDPIGTLRALVADVSSGGAAQGGSTLTQQLVKQTLLQDATTTAGQEAATADTVARKITEARLALAVDAQLTKSQILTRYLNTVYFGHGAYGVQAAAQTYFSVDASGLSTLQAATLAGLVQNPSADDPIDHPDAAQARRDVVLQRMHGQGDLSDADLAADTAAPVTTAPGPDLPQGCAQAVVGGFFCDYARQYLTGTLGLTDQQLDQGGLTIRTTLDPTVQRSGDAAVVKTVAADSPLAAVYDVVQPGTGHVLGMSVNRTFGCNGDDCTSVDLPTAAARGSGSTYKLFTAAYALQHGYTASFTQTTSSPYTSTVYKENGGTRGAPYVVENASTHYPETLDLADALVMSSNTFFVGLEDHLGSVEGPVREAQQLGLASLTDDQAQQMVDGEQGSFTLGPIGTSPLDLTDSYATVFSGGTQCDPTPVTAVTGPDGAPVTGPDGAVLDTGDHCTADALPAPVANTLAQVMRGDVQSDIGTAGRARIPGYDVAGKTGTAQHNYSIAFVGSTPQYTAGVMVFNPDEDVDVGGYGGDKGARIWHDAMAPVLEQTPSTSFPPADRSVLGVPDGGDCPFTEGDLTLVC</sequence>
<dbReference type="PANTHER" id="PTHR32282">
    <property type="entry name" value="BINDING PROTEIN TRANSPEPTIDASE, PUTATIVE-RELATED"/>
    <property type="match status" value="1"/>
</dbReference>
<keyword evidence="11" id="KW-0961">Cell wall biogenesis/degradation</keyword>
<organism evidence="17 18">
    <name type="scientific">Klenkia soli</name>
    <dbReference type="NCBI Taxonomy" id="1052260"/>
    <lineage>
        <taxon>Bacteria</taxon>
        <taxon>Bacillati</taxon>
        <taxon>Actinomycetota</taxon>
        <taxon>Actinomycetes</taxon>
        <taxon>Geodermatophilales</taxon>
        <taxon>Geodermatophilaceae</taxon>
        <taxon>Klenkia</taxon>
    </lineage>
</organism>
<dbReference type="GO" id="GO:0030288">
    <property type="term" value="C:outer membrane-bounded periplasmic space"/>
    <property type="evidence" value="ECO:0007669"/>
    <property type="project" value="TreeGrafter"/>
</dbReference>
<keyword evidence="4" id="KW-0645">Protease</keyword>
<dbReference type="InterPro" id="IPR036950">
    <property type="entry name" value="PBP_transglycosylase"/>
</dbReference>
<keyword evidence="14" id="KW-0472">Membrane</keyword>
<evidence type="ECO:0000256" key="1">
    <source>
        <dbReference type="ARBA" id="ARBA00007090"/>
    </source>
</evidence>
<dbReference type="Pfam" id="PF00912">
    <property type="entry name" value="Transgly"/>
    <property type="match status" value="1"/>
</dbReference>
<feature type="domain" description="Glycosyl transferase family 51" evidence="16">
    <location>
        <begin position="74"/>
        <end position="260"/>
    </location>
</feature>